<feature type="compositionally biased region" description="Pro residues" evidence="1">
    <location>
        <begin position="410"/>
        <end position="423"/>
    </location>
</feature>
<dbReference type="SUPFAM" id="SSF51126">
    <property type="entry name" value="Pectin lyase-like"/>
    <property type="match status" value="1"/>
</dbReference>
<dbReference type="InterPro" id="IPR039448">
    <property type="entry name" value="Beta_helix"/>
</dbReference>
<dbReference type="Gene3D" id="2.60.40.10">
    <property type="entry name" value="Immunoglobulins"/>
    <property type="match status" value="2"/>
</dbReference>
<sequence>MLTRIAHAFRTKRMRTFAGTAAVLVFLAGVVVLGSDRAHQTPLVRLHGGAAWLASNKVGQLTLLDGSSAEVAARVPVAAPGSPIRATQLGSTGYALNRWDGSIVRVDGATQQPGRPTNPLAASGDQLTTFPTAHTLYVLDSNRGLLVPVDPVDLTPRGTPQSLAAQVTSDSSAVDDDGRLWVLDQRSGDLVWFAGDVRHARPHAGTPERTRLNLAAGRPALLDLTRRVAELLDPETGEVVESVQADLRPLDKVAVSGSPQQRRLLVSVASRGLLMVCTFGAESCAAPIPLGSGGGDFGAAIETNNHAIVPDYATGRVWIVNLTTMQVVVERQLFTSPIKFELLSRDGVIFYNNPDGDQAGVLYLDGRVRAVSKYNPDDPGNVHPTNATDSRATGGQTVPTPGSSASAPPAAGPGPGTPDPPVRPMTTAIVIKPRDRGLVGEELELSVVSPGGYGISAARWTFGDGSEASGTTVRHRWDRPGEFPVNVAATFETGQPAPVSTATVVIEPAGTPPLINKINIRPEAPQAGVPAWFSAELGGARPETWEWRVTGERGSVATSNRPEFQHTFTDPGTYTATLTVRAGPASVQQTLRFVVAPAPAVVRCGDVLTTDARLTTDLDCGDDVGVTIAASNVVLDLGGHTLKTPATTRKDTAIEIKGPGVTNVTIRNGRLTEFLNGISLTDVTGVTITNVTTLSSSSTGQGTPDRGADIRGSHARDIRLENTNLTGTWAFVFDNESTARISKSTLEYHSHPATPISRAYCGKSSACTVVDSTLRMSDMSCLAGTETVETGSLTIDNSVLPAGINSYGCRTATVRDNRIGPVRFNPSGSLVFTGNTVDPGPLTGQMASLGSDGSFVISGNTFSEMTPGLAVGGHGVVSGNRFFDNPTIGLSIGSSFSGYSGGTIEITGNIFERNGNAPPTWQVERGGIVINSRDEDPQITVSNNQTRDNKGYGIYATGNVVGSGNISTNDQLNCFGVPCN</sequence>
<evidence type="ECO:0000313" key="3">
    <source>
        <dbReference type="EMBL" id="MBP2321583.1"/>
    </source>
</evidence>
<evidence type="ECO:0000256" key="1">
    <source>
        <dbReference type="SAM" id="MobiDB-lite"/>
    </source>
</evidence>
<dbReference type="Pfam" id="PF13229">
    <property type="entry name" value="Beta_helix"/>
    <property type="match status" value="1"/>
</dbReference>
<reference evidence="3 4" key="1">
    <citation type="submission" date="2021-03" db="EMBL/GenBank/DDBJ databases">
        <title>Sequencing the genomes of 1000 actinobacteria strains.</title>
        <authorList>
            <person name="Klenk H.-P."/>
        </authorList>
    </citation>
    <scope>NUCLEOTIDE SEQUENCE [LARGE SCALE GENOMIC DNA]</scope>
    <source>
        <strain evidence="3 4">DSM 46670</strain>
    </source>
</reference>
<evidence type="ECO:0000259" key="2">
    <source>
        <dbReference type="PROSITE" id="PS50093"/>
    </source>
</evidence>
<dbReference type="InterPro" id="IPR011048">
    <property type="entry name" value="Haem_d1_sf"/>
</dbReference>
<dbReference type="EMBL" id="JAGINW010000001">
    <property type="protein sequence ID" value="MBP2321583.1"/>
    <property type="molecule type" value="Genomic_DNA"/>
</dbReference>
<dbReference type="RefSeq" id="WP_209636534.1">
    <property type="nucleotide sequence ID" value="NZ_JAGINW010000001.1"/>
</dbReference>
<dbReference type="SUPFAM" id="SSF49299">
    <property type="entry name" value="PKD domain"/>
    <property type="match status" value="2"/>
</dbReference>
<dbReference type="InterPro" id="IPR015943">
    <property type="entry name" value="WD40/YVTN_repeat-like_dom_sf"/>
</dbReference>
<evidence type="ECO:0000313" key="4">
    <source>
        <dbReference type="Proteomes" id="UP001519332"/>
    </source>
</evidence>
<proteinExistence type="predicted"/>
<dbReference type="InterPro" id="IPR011050">
    <property type="entry name" value="Pectin_lyase_fold/virulence"/>
</dbReference>
<dbReference type="InterPro" id="IPR022409">
    <property type="entry name" value="PKD/Chitinase_dom"/>
</dbReference>
<dbReference type="InterPro" id="IPR035986">
    <property type="entry name" value="PKD_dom_sf"/>
</dbReference>
<organism evidence="3 4">
    <name type="scientific">Kibdelosporangium banguiense</name>
    <dbReference type="NCBI Taxonomy" id="1365924"/>
    <lineage>
        <taxon>Bacteria</taxon>
        <taxon>Bacillati</taxon>
        <taxon>Actinomycetota</taxon>
        <taxon>Actinomycetes</taxon>
        <taxon>Pseudonocardiales</taxon>
        <taxon>Pseudonocardiaceae</taxon>
        <taxon>Kibdelosporangium</taxon>
    </lineage>
</organism>
<protein>
    <submittedName>
        <fullName evidence="3">PKD repeat protein</fullName>
    </submittedName>
</protein>
<feature type="domain" description="PKD" evidence="2">
    <location>
        <begin position="426"/>
        <end position="512"/>
    </location>
</feature>
<dbReference type="Gene3D" id="2.160.20.10">
    <property type="entry name" value="Single-stranded right-handed beta-helix, Pectin lyase-like"/>
    <property type="match status" value="1"/>
</dbReference>
<comment type="caution">
    <text evidence="3">The sequence shown here is derived from an EMBL/GenBank/DDBJ whole genome shotgun (WGS) entry which is preliminary data.</text>
</comment>
<dbReference type="InterPro" id="IPR013783">
    <property type="entry name" value="Ig-like_fold"/>
</dbReference>
<dbReference type="Pfam" id="PF00801">
    <property type="entry name" value="PKD"/>
    <property type="match status" value="1"/>
</dbReference>
<accession>A0ABS4TB15</accession>
<dbReference type="PROSITE" id="PS50093">
    <property type="entry name" value="PKD"/>
    <property type="match status" value="2"/>
</dbReference>
<dbReference type="InterPro" id="IPR006626">
    <property type="entry name" value="PbH1"/>
</dbReference>
<dbReference type="Gene3D" id="2.130.10.10">
    <property type="entry name" value="YVTN repeat-like/Quinoprotein amine dehydrogenase"/>
    <property type="match status" value="1"/>
</dbReference>
<dbReference type="InterPro" id="IPR000601">
    <property type="entry name" value="PKD_dom"/>
</dbReference>
<feature type="compositionally biased region" description="Polar residues" evidence="1">
    <location>
        <begin position="383"/>
        <end position="398"/>
    </location>
</feature>
<feature type="domain" description="PKD" evidence="2">
    <location>
        <begin position="542"/>
        <end position="580"/>
    </location>
</feature>
<dbReference type="SUPFAM" id="SSF51004">
    <property type="entry name" value="C-terminal (heme d1) domain of cytochrome cd1-nitrite reductase"/>
    <property type="match status" value="1"/>
</dbReference>
<dbReference type="InterPro" id="IPR012334">
    <property type="entry name" value="Pectin_lyas_fold"/>
</dbReference>
<feature type="compositionally biased region" description="Low complexity" evidence="1">
    <location>
        <begin position="399"/>
        <end position="409"/>
    </location>
</feature>
<dbReference type="Proteomes" id="UP001519332">
    <property type="component" value="Unassembled WGS sequence"/>
</dbReference>
<dbReference type="Pfam" id="PF18911">
    <property type="entry name" value="PKD_4"/>
    <property type="match status" value="1"/>
</dbReference>
<feature type="region of interest" description="Disordered" evidence="1">
    <location>
        <begin position="373"/>
        <end position="425"/>
    </location>
</feature>
<keyword evidence="4" id="KW-1185">Reference proteome</keyword>
<gene>
    <name evidence="3" type="ORF">JOF56_001968</name>
</gene>
<name>A0ABS4TB15_9PSEU</name>
<dbReference type="SMART" id="SM00089">
    <property type="entry name" value="PKD"/>
    <property type="match status" value="2"/>
</dbReference>
<dbReference type="CDD" id="cd00146">
    <property type="entry name" value="PKD"/>
    <property type="match status" value="2"/>
</dbReference>
<dbReference type="SMART" id="SM00710">
    <property type="entry name" value="PbH1"/>
    <property type="match status" value="5"/>
</dbReference>